<dbReference type="Proteomes" id="UP000308197">
    <property type="component" value="Unassembled WGS sequence"/>
</dbReference>
<name>A0A5C3PSS0_9APHY</name>
<reference evidence="1 2" key="1">
    <citation type="journal article" date="2019" name="Nat. Ecol. Evol.">
        <title>Megaphylogeny resolves global patterns of mushroom evolution.</title>
        <authorList>
            <person name="Varga T."/>
            <person name="Krizsan K."/>
            <person name="Foldi C."/>
            <person name="Dima B."/>
            <person name="Sanchez-Garcia M."/>
            <person name="Sanchez-Ramirez S."/>
            <person name="Szollosi G.J."/>
            <person name="Szarkandi J.G."/>
            <person name="Papp V."/>
            <person name="Albert L."/>
            <person name="Andreopoulos W."/>
            <person name="Angelini C."/>
            <person name="Antonin V."/>
            <person name="Barry K.W."/>
            <person name="Bougher N.L."/>
            <person name="Buchanan P."/>
            <person name="Buyck B."/>
            <person name="Bense V."/>
            <person name="Catcheside P."/>
            <person name="Chovatia M."/>
            <person name="Cooper J."/>
            <person name="Damon W."/>
            <person name="Desjardin D."/>
            <person name="Finy P."/>
            <person name="Geml J."/>
            <person name="Haridas S."/>
            <person name="Hughes K."/>
            <person name="Justo A."/>
            <person name="Karasinski D."/>
            <person name="Kautmanova I."/>
            <person name="Kiss B."/>
            <person name="Kocsube S."/>
            <person name="Kotiranta H."/>
            <person name="LaButti K.M."/>
            <person name="Lechner B.E."/>
            <person name="Liimatainen K."/>
            <person name="Lipzen A."/>
            <person name="Lukacs Z."/>
            <person name="Mihaltcheva S."/>
            <person name="Morgado L.N."/>
            <person name="Niskanen T."/>
            <person name="Noordeloos M.E."/>
            <person name="Ohm R.A."/>
            <person name="Ortiz-Santana B."/>
            <person name="Ovrebo C."/>
            <person name="Racz N."/>
            <person name="Riley R."/>
            <person name="Savchenko A."/>
            <person name="Shiryaev A."/>
            <person name="Soop K."/>
            <person name="Spirin V."/>
            <person name="Szebenyi C."/>
            <person name="Tomsovsky M."/>
            <person name="Tulloss R.E."/>
            <person name="Uehling J."/>
            <person name="Grigoriev I.V."/>
            <person name="Vagvolgyi C."/>
            <person name="Papp T."/>
            <person name="Martin F.M."/>
            <person name="Miettinen O."/>
            <person name="Hibbett D.S."/>
            <person name="Nagy L.G."/>
        </authorList>
    </citation>
    <scope>NUCLEOTIDE SEQUENCE [LARGE SCALE GENOMIC DNA]</scope>
    <source>
        <strain evidence="1 2">HHB13444</strain>
    </source>
</reference>
<gene>
    <name evidence="1" type="ORF">K466DRAFT_360769</name>
</gene>
<dbReference type="InParanoid" id="A0A5C3PSS0"/>
<dbReference type="EMBL" id="ML211034">
    <property type="protein sequence ID" value="TFK90868.1"/>
    <property type="molecule type" value="Genomic_DNA"/>
</dbReference>
<organism evidence="1 2">
    <name type="scientific">Polyporus arcularius HHB13444</name>
    <dbReference type="NCBI Taxonomy" id="1314778"/>
    <lineage>
        <taxon>Eukaryota</taxon>
        <taxon>Fungi</taxon>
        <taxon>Dikarya</taxon>
        <taxon>Basidiomycota</taxon>
        <taxon>Agaricomycotina</taxon>
        <taxon>Agaricomycetes</taxon>
        <taxon>Polyporales</taxon>
        <taxon>Polyporaceae</taxon>
        <taxon>Polyporus</taxon>
    </lineage>
</organism>
<proteinExistence type="predicted"/>
<sequence>MHLGFLVGATLSCHLINMERSTHPASVVLLVSTESVEESGLGPVITLHRLPLMSCRRSCLFQRCSNLKSHSSLMEAR</sequence>
<evidence type="ECO:0000313" key="2">
    <source>
        <dbReference type="Proteomes" id="UP000308197"/>
    </source>
</evidence>
<keyword evidence="2" id="KW-1185">Reference proteome</keyword>
<evidence type="ECO:0000313" key="1">
    <source>
        <dbReference type="EMBL" id="TFK90868.1"/>
    </source>
</evidence>
<protein>
    <submittedName>
        <fullName evidence="1">Uncharacterized protein</fullName>
    </submittedName>
</protein>
<accession>A0A5C3PSS0</accession>
<dbReference type="AlphaFoldDB" id="A0A5C3PSS0"/>